<feature type="compositionally biased region" description="Low complexity" evidence="1">
    <location>
        <begin position="318"/>
        <end position="333"/>
    </location>
</feature>
<dbReference type="InterPro" id="IPR036689">
    <property type="entry name" value="ESAT-6-like_sf"/>
</dbReference>
<gene>
    <name evidence="3" type="ORF">SAMN05421811_11410</name>
</gene>
<proteinExistence type="predicted"/>
<feature type="compositionally biased region" description="Basic and acidic residues" evidence="1">
    <location>
        <begin position="185"/>
        <end position="194"/>
    </location>
</feature>
<evidence type="ECO:0000259" key="2">
    <source>
        <dbReference type="Pfam" id="PF01464"/>
    </source>
</evidence>
<evidence type="ECO:0000313" key="4">
    <source>
        <dbReference type="Proteomes" id="UP000199361"/>
    </source>
</evidence>
<dbReference type="SUPFAM" id="SSF53955">
    <property type="entry name" value="Lysozyme-like"/>
    <property type="match status" value="1"/>
</dbReference>
<dbReference type="Proteomes" id="UP000199361">
    <property type="component" value="Unassembled WGS sequence"/>
</dbReference>
<dbReference type="AlphaFoldDB" id="A0A1I0L9S5"/>
<dbReference type="InterPro" id="IPR023346">
    <property type="entry name" value="Lysozyme-like_dom_sf"/>
</dbReference>
<dbReference type="Pfam" id="PF01464">
    <property type="entry name" value="SLT"/>
    <property type="match status" value="1"/>
</dbReference>
<feature type="domain" description="Transglycosylase SLT" evidence="2">
    <location>
        <begin position="385"/>
        <end position="462"/>
    </location>
</feature>
<dbReference type="OrthoDB" id="4629613at2"/>
<evidence type="ECO:0000313" key="3">
    <source>
        <dbReference type="EMBL" id="SEU36840.1"/>
    </source>
</evidence>
<feature type="compositionally biased region" description="Low complexity" evidence="1">
    <location>
        <begin position="221"/>
        <end position="292"/>
    </location>
</feature>
<feature type="compositionally biased region" description="Polar residues" evidence="1">
    <location>
        <begin position="202"/>
        <end position="220"/>
    </location>
</feature>
<protein>
    <submittedName>
        <fullName evidence="3">WXG100 family type VII secretion target</fullName>
    </submittedName>
</protein>
<keyword evidence="4" id="KW-1185">Reference proteome</keyword>
<dbReference type="InterPro" id="IPR010310">
    <property type="entry name" value="T7SS_ESAT-6-like"/>
</dbReference>
<dbReference type="Gene3D" id="1.10.530.10">
    <property type="match status" value="1"/>
</dbReference>
<name>A0A1I0L9S5_9ACTN</name>
<evidence type="ECO:0000256" key="1">
    <source>
        <dbReference type="SAM" id="MobiDB-lite"/>
    </source>
</evidence>
<organism evidence="3 4">
    <name type="scientific">Nonomuraea wenchangensis</name>
    <dbReference type="NCBI Taxonomy" id="568860"/>
    <lineage>
        <taxon>Bacteria</taxon>
        <taxon>Bacillati</taxon>
        <taxon>Actinomycetota</taxon>
        <taxon>Actinomycetes</taxon>
        <taxon>Streptosporangiales</taxon>
        <taxon>Streptosporangiaceae</taxon>
        <taxon>Nonomuraea</taxon>
    </lineage>
</organism>
<dbReference type="Gene3D" id="1.10.287.1060">
    <property type="entry name" value="ESAT-6-like"/>
    <property type="match status" value="1"/>
</dbReference>
<dbReference type="RefSeq" id="WP_091089597.1">
    <property type="nucleotide sequence ID" value="NZ_FOHX01000014.1"/>
</dbReference>
<feature type="region of interest" description="Disordered" evidence="1">
    <location>
        <begin position="180"/>
        <end position="341"/>
    </location>
</feature>
<dbReference type="SUPFAM" id="SSF140453">
    <property type="entry name" value="EsxAB dimer-like"/>
    <property type="match status" value="1"/>
</dbReference>
<dbReference type="EMBL" id="FOHX01000014">
    <property type="protein sequence ID" value="SEU36840.1"/>
    <property type="molecule type" value="Genomic_DNA"/>
</dbReference>
<dbReference type="STRING" id="568860.SAMN05421811_11410"/>
<dbReference type="Pfam" id="PF06013">
    <property type="entry name" value="WXG100"/>
    <property type="match status" value="1"/>
</dbReference>
<reference evidence="3 4" key="1">
    <citation type="submission" date="2016-10" db="EMBL/GenBank/DDBJ databases">
        <authorList>
            <person name="de Groot N.N."/>
        </authorList>
    </citation>
    <scope>NUCLEOTIDE SEQUENCE [LARGE SCALE GENOMIC DNA]</scope>
    <source>
        <strain evidence="3 4">CGMCC 4.5598</strain>
    </source>
</reference>
<accession>A0A1I0L9S5</accession>
<sequence>MSVVSELAALLEKVKGDPEGIKDLAAALRVAGSHASTSTNALSRSVTAVGAAWKGESATAFTEYMDAYPKAGSDLREALSACAKSLTTVAGKIEDAHTTVNTLHVNAVAAENDYKSKHKNAKQADIDAYVKSKLGDDPVVRAKNAVDDAEDALTAAKGELDKQLGSKKFGFFAGIRQPGGADFLPGEHKPDWQKRPGYHPTKPSSTQPIVGPVSNPTDNGPATDPNTNDPAADPNTADPNANPAANPNGNPAANPNTTDPAANPATTDPNANPTATDPSADATTDPNTTSNAGANEPEINAPGVVEPDLGPSDPGTETDTSADTGAGETATDAQILPSYGDMPAPKQEVVDWIKEALTVIESPEMADILRERGLDISDLGPNDPVDLTRIWAIIYHESGGDPTAIGDWGTGAQADVAPQGLMQTIPATFEAHHLPGHDQIQDPVDNIIAGVLYIYSKYGNLADHPGIASLESQGGYQSY</sequence>
<dbReference type="InterPro" id="IPR008258">
    <property type="entry name" value="Transglycosylase_SLT_dom_1"/>
</dbReference>